<name>A0A813Z793_9BILA</name>
<dbReference type="EMBL" id="CAJNOU010000787">
    <property type="protein sequence ID" value="CAF1088403.1"/>
    <property type="molecule type" value="Genomic_DNA"/>
</dbReference>
<gene>
    <name evidence="3" type="ORF">FNK824_LOCUS5765</name>
    <name evidence="1" type="ORF">RFH988_LOCUS8701</name>
    <name evidence="2" type="ORF">SEV965_LOCUS15232</name>
</gene>
<reference evidence="1" key="1">
    <citation type="submission" date="2021-02" db="EMBL/GenBank/DDBJ databases">
        <authorList>
            <person name="Nowell W R."/>
        </authorList>
    </citation>
    <scope>NUCLEOTIDE SEQUENCE</scope>
</reference>
<comment type="caution">
    <text evidence="1">The sequence shown here is derived from an EMBL/GenBank/DDBJ whole genome shotgun (WGS) entry which is preliminary data.</text>
</comment>
<dbReference type="Proteomes" id="UP000663889">
    <property type="component" value="Unassembled WGS sequence"/>
</dbReference>
<sequence>MRGDFSTGSRTTTKHAIPSLTTNNETIAIANGDINLSYIYFKEKEECTPSDLQLNTSERIFNCQTITRTIDIIEKSSSFFDLIQYHGVSPDHPEVKSVVQIFTTIVEHEHVKELHEYYHTICS</sequence>
<dbReference type="AlphaFoldDB" id="A0A813Z793"/>
<proteinExistence type="predicted"/>
<evidence type="ECO:0000313" key="3">
    <source>
        <dbReference type="EMBL" id="CAF3646918.1"/>
    </source>
</evidence>
<evidence type="ECO:0000313" key="1">
    <source>
        <dbReference type="EMBL" id="CAF0895305.1"/>
    </source>
</evidence>
<organism evidence="1 4">
    <name type="scientific">Rotaria sordida</name>
    <dbReference type="NCBI Taxonomy" id="392033"/>
    <lineage>
        <taxon>Eukaryota</taxon>
        <taxon>Metazoa</taxon>
        <taxon>Spiralia</taxon>
        <taxon>Gnathifera</taxon>
        <taxon>Rotifera</taxon>
        <taxon>Eurotatoria</taxon>
        <taxon>Bdelloidea</taxon>
        <taxon>Philodinida</taxon>
        <taxon>Philodinidae</taxon>
        <taxon>Rotaria</taxon>
    </lineage>
</organism>
<accession>A0A813Z793</accession>
<dbReference type="Proteomes" id="UP000663882">
    <property type="component" value="Unassembled WGS sequence"/>
</dbReference>
<dbReference type="EMBL" id="CAJNOO010000300">
    <property type="protein sequence ID" value="CAF0895305.1"/>
    <property type="molecule type" value="Genomic_DNA"/>
</dbReference>
<evidence type="ECO:0000313" key="4">
    <source>
        <dbReference type="Proteomes" id="UP000663882"/>
    </source>
</evidence>
<evidence type="ECO:0000313" key="2">
    <source>
        <dbReference type="EMBL" id="CAF1088403.1"/>
    </source>
</evidence>
<protein>
    <submittedName>
        <fullName evidence="1">Uncharacterized protein</fullName>
    </submittedName>
</protein>
<dbReference type="EMBL" id="CAJOBE010000472">
    <property type="protein sequence ID" value="CAF3646918.1"/>
    <property type="molecule type" value="Genomic_DNA"/>
</dbReference>
<dbReference type="Proteomes" id="UP000663874">
    <property type="component" value="Unassembled WGS sequence"/>
</dbReference>